<protein>
    <submittedName>
        <fullName evidence="1">Uncharacterized protein</fullName>
    </submittedName>
</protein>
<sequence length="74" mass="8502">MRNTSLGDKSANFLLLFSVKKRTVTPFRSSFTSRSATVAKIIVLKPSMDRHTRAPNSSRLELSHLTFFEFFHQI</sequence>
<proteinExistence type="predicted"/>
<name>A0A0E9R3G7_ANGAN</name>
<dbReference type="AlphaFoldDB" id="A0A0E9R3G7"/>
<organism evidence="1">
    <name type="scientific">Anguilla anguilla</name>
    <name type="common">European freshwater eel</name>
    <name type="synonym">Muraena anguilla</name>
    <dbReference type="NCBI Taxonomy" id="7936"/>
    <lineage>
        <taxon>Eukaryota</taxon>
        <taxon>Metazoa</taxon>
        <taxon>Chordata</taxon>
        <taxon>Craniata</taxon>
        <taxon>Vertebrata</taxon>
        <taxon>Euteleostomi</taxon>
        <taxon>Actinopterygii</taxon>
        <taxon>Neopterygii</taxon>
        <taxon>Teleostei</taxon>
        <taxon>Anguilliformes</taxon>
        <taxon>Anguillidae</taxon>
        <taxon>Anguilla</taxon>
    </lineage>
</organism>
<reference evidence="1" key="2">
    <citation type="journal article" date="2015" name="Fish Shellfish Immunol.">
        <title>Early steps in the European eel (Anguilla anguilla)-Vibrio vulnificus interaction in the gills: Role of the RtxA13 toxin.</title>
        <authorList>
            <person name="Callol A."/>
            <person name="Pajuelo D."/>
            <person name="Ebbesson L."/>
            <person name="Teles M."/>
            <person name="MacKenzie S."/>
            <person name="Amaro C."/>
        </authorList>
    </citation>
    <scope>NUCLEOTIDE SEQUENCE</scope>
</reference>
<reference evidence="1" key="1">
    <citation type="submission" date="2014-11" db="EMBL/GenBank/DDBJ databases">
        <authorList>
            <person name="Amaro Gonzalez C."/>
        </authorList>
    </citation>
    <scope>NUCLEOTIDE SEQUENCE</scope>
</reference>
<accession>A0A0E9R3G7</accession>
<dbReference type="EMBL" id="GBXM01085709">
    <property type="protein sequence ID" value="JAH22868.1"/>
    <property type="molecule type" value="Transcribed_RNA"/>
</dbReference>
<evidence type="ECO:0000313" key="1">
    <source>
        <dbReference type="EMBL" id="JAH22868.1"/>
    </source>
</evidence>